<name>A0ABV2BN97_9BURK</name>
<evidence type="ECO:0000259" key="1">
    <source>
        <dbReference type="Pfam" id="PF00534"/>
    </source>
</evidence>
<accession>A0ABV2BN97</accession>
<keyword evidence="3" id="KW-0328">Glycosyltransferase</keyword>
<dbReference type="PANTHER" id="PTHR45947">
    <property type="entry name" value="SULFOQUINOVOSYL TRANSFERASE SQD2"/>
    <property type="match status" value="1"/>
</dbReference>
<evidence type="ECO:0000259" key="2">
    <source>
        <dbReference type="Pfam" id="PF13439"/>
    </source>
</evidence>
<dbReference type="SUPFAM" id="SSF53756">
    <property type="entry name" value="UDP-Glycosyltransferase/glycogen phosphorylase"/>
    <property type="match status" value="1"/>
</dbReference>
<gene>
    <name evidence="3" type="ORF">ABU900_17030</name>
</gene>
<dbReference type="RefSeq" id="WP_353640259.1">
    <property type="nucleotide sequence ID" value="NZ_JBEUDR010000005.1"/>
</dbReference>
<dbReference type="Pfam" id="PF13439">
    <property type="entry name" value="Glyco_transf_4"/>
    <property type="match status" value="1"/>
</dbReference>
<evidence type="ECO:0000313" key="4">
    <source>
        <dbReference type="Proteomes" id="UP001437419"/>
    </source>
</evidence>
<keyword evidence="4" id="KW-1185">Reference proteome</keyword>
<dbReference type="EMBL" id="JBEUDR010000005">
    <property type="protein sequence ID" value="MES5326111.1"/>
    <property type="molecule type" value="Genomic_DNA"/>
</dbReference>
<dbReference type="InterPro" id="IPR028098">
    <property type="entry name" value="Glyco_trans_4-like_N"/>
</dbReference>
<feature type="domain" description="Glycosyl transferase family 1" evidence="1">
    <location>
        <begin position="179"/>
        <end position="276"/>
    </location>
</feature>
<sequence>MHVLLTVFFNSPVGGLQENIYSTAVYLKDGNHEVSVVCKEGVFADRLRSIGVVVIATDYALFSYYDVLQKIKELNGKNKISLVHCHPFSSRRLGVIVSRVFGIPCVVTMHGKYTDEIRNNISFFDAVFSVSEGIRRYLVKEAEVPEENIHVIPNAVDTEIFDCDFSRNYQSQNLVFSLVTRLDADKKFILEVFCKIVSYVSKKQLKKITWNIVGDGQLKADFLESVKKLANGNNVVYKGWLEGRALSEEYSRSSVVIGPGRCALEAMSCGVPTIALGSASYSGLVSPDTWQRAVYSNFGGVGVEQDDNIENRVEADLDILMSESADRRKLGLFSRNIIDNFFRNDMVQERLCRFYEIVCSGIREKKKEQESDFIELSLRPLIVHRVSGQMNIRHNINDDGWQYGWVVERNGEVLIKLPYNSGKALSFNCDGQGDYKVRCSVRNAVGKSVVFVGLEFTV</sequence>
<evidence type="ECO:0000313" key="3">
    <source>
        <dbReference type="EMBL" id="MES5326111.1"/>
    </source>
</evidence>
<keyword evidence="3" id="KW-0808">Transferase</keyword>
<dbReference type="Gene3D" id="3.40.50.2000">
    <property type="entry name" value="Glycogen Phosphorylase B"/>
    <property type="match status" value="2"/>
</dbReference>
<dbReference type="GO" id="GO:0016757">
    <property type="term" value="F:glycosyltransferase activity"/>
    <property type="evidence" value="ECO:0007669"/>
    <property type="project" value="UniProtKB-KW"/>
</dbReference>
<proteinExistence type="predicted"/>
<dbReference type="InterPro" id="IPR001296">
    <property type="entry name" value="Glyco_trans_1"/>
</dbReference>
<comment type="caution">
    <text evidence="3">The sequence shown here is derived from an EMBL/GenBank/DDBJ whole genome shotgun (WGS) entry which is preliminary data.</text>
</comment>
<feature type="domain" description="Glycosyltransferase subfamily 4-like N-terminal" evidence="2">
    <location>
        <begin position="13"/>
        <end position="159"/>
    </location>
</feature>
<dbReference type="InterPro" id="IPR050194">
    <property type="entry name" value="Glycosyltransferase_grp1"/>
</dbReference>
<dbReference type="Pfam" id="PF00534">
    <property type="entry name" value="Glycos_transf_1"/>
    <property type="match status" value="1"/>
</dbReference>
<protein>
    <submittedName>
        <fullName evidence="3">Glycosyltransferase family 4 protein</fullName>
        <ecNumber evidence="3">2.4.-.-</ecNumber>
    </submittedName>
</protein>
<dbReference type="EC" id="2.4.-.-" evidence="3"/>
<dbReference type="PANTHER" id="PTHR45947:SF3">
    <property type="entry name" value="SULFOQUINOVOSYL TRANSFERASE SQD2"/>
    <property type="match status" value="1"/>
</dbReference>
<dbReference type="Proteomes" id="UP001437419">
    <property type="component" value="Unassembled WGS sequence"/>
</dbReference>
<organism evidence="3 4">
    <name type="scientific">Alcaligenes phenolicus</name>
    <dbReference type="NCBI Taxonomy" id="232846"/>
    <lineage>
        <taxon>Bacteria</taxon>
        <taxon>Pseudomonadati</taxon>
        <taxon>Pseudomonadota</taxon>
        <taxon>Betaproteobacteria</taxon>
        <taxon>Burkholderiales</taxon>
        <taxon>Alcaligenaceae</taxon>
        <taxon>Alcaligenes</taxon>
    </lineage>
</organism>
<dbReference type="CDD" id="cd03801">
    <property type="entry name" value="GT4_PimA-like"/>
    <property type="match status" value="1"/>
</dbReference>
<reference evidence="3 4" key="1">
    <citation type="submission" date="2024-06" db="EMBL/GenBank/DDBJ databases">
        <title>Alcaligenes phenolicus JC896.</title>
        <authorList>
            <person name="Venkata Ramana C."/>
            <person name="Sasikala C."/>
            <person name="Mahima D."/>
        </authorList>
    </citation>
    <scope>NUCLEOTIDE SEQUENCE [LARGE SCALE GENOMIC DNA]</scope>
    <source>
        <strain evidence="3 4">JC896</strain>
    </source>
</reference>